<dbReference type="Proteomes" id="UP000287296">
    <property type="component" value="Unassembled WGS sequence"/>
</dbReference>
<keyword evidence="1" id="KW-1133">Transmembrane helix</keyword>
<evidence type="ECO:0000256" key="1">
    <source>
        <dbReference type="SAM" id="Phobius"/>
    </source>
</evidence>
<feature type="transmembrane region" description="Helical" evidence="1">
    <location>
        <begin position="90"/>
        <end position="108"/>
    </location>
</feature>
<keyword evidence="1" id="KW-0812">Transmembrane</keyword>
<dbReference type="OrthoDB" id="2930674at2"/>
<keyword evidence="1" id="KW-0472">Membrane</keyword>
<evidence type="ECO:0000313" key="3">
    <source>
        <dbReference type="Proteomes" id="UP000287296"/>
    </source>
</evidence>
<evidence type="ECO:0000313" key="2">
    <source>
        <dbReference type="EMBL" id="RST58772.1"/>
    </source>
</evidence>
<dbReference type="AlphaFoldDB" id="A0A429X5X1"/>
<dbReference type="EMBL" id="QYTW02000017">
    <property type="protein sequence ID" value="RST58772.1"/>
    <property type="molecule type" value="Genomic_DNA"/>
</dbReference>
<protein>
    <submittedName>
        <fullName evidence="2">Uncharacterized protein</fullName>
    </submittedName>
</protein>
<feature type="transmembrane region" description="Helical" evidence="1">
    <location>
        <begin position="56"/>
        <end position="75"/>
    </location>
</feature>
<comment type="caution">
    <text evidence="2">The sequence shown here is derived from an EMBL/GenBank/DDBJ whole genome shotgun (WGS) entry which is preliminary data.</text>
</comment>
<dbReference type="NCBIfam" id="NF041644">
    <property type="entry name" value="CBO0543_fam"/>
    <property type="match status" value="1"/>
</dbReference>
<name>A0A429X5X1_SIMTE</name>
<accession>A0A429X5X1</accession>
<sequence length="120" mass="14048">MLLGTYLDLYFTGIGMYSFPIRPFADVFDIHIVFNLAGIPVFIWIFLWVGSRISKAGWGFLIIFFSLAGPVLEIFSESKGLFVHSKEWKHWYSFLGYFLFLLSVWAIFTWTNGRKSWQDV</sequence>
<dbReference type="RefSeq" id="WP_120117170.1">
    <property type="nucleotide sequence ID" value="NZ_QYTW02000017.1"/>
</dbReference>
<feature type="transmembrane region" description="Helical" evidence="1">
    <location>
        <begin position="30"/>
        <end position="49"/>
    </location>
</feature>
<dbReference type="InterPro" id="IPR048147">
    <property type="entry name" value="CBO0543-like"/>
</dbReference>
<proteinExistence type="predicted"/>
<reference evidence="2 3" key="1">
    <citation type="submission" date="2018-12" db="EMBL/GenBank/DDBJ databases">
        <authorList>
            <person name="Sun L."/>
            <person name="Chen Z."/>
        </authorList>
    </citation>
    <scope>NUCLEOTIDE SEQUENCE [LARGE SCALE GENOMIC DNA]</scope>
    <source>
        <strain evidence="2 3">LMG 29736</strain>
    </source>
</reference>
<organism evidence="2 3">
    <name type="scientific">Siminovitchia terrae</name>
    <name type="common">Bacillus terrae</name>
    <dbReference type="NCBI Taxonomy" id="1914933"/>
    <lineage>
        <taxon>Bacteria</taxon>
        <taxon>Bacillati</taxon>
        <taxon>Bacillota</taxon>
        <taxon>Bacilli</taxon>
        <taxon>Bacillales</taxon>
        <taxon>Bacillaceae</taxon>
        <taxon>Siminovitchia</taxon>
    </lineage>
</organism>
<gene>
    <name evidence="2" type="ORF">D5F11_015910</name>
</gene>